<accession>A0ACA9KEK5</accession>
<proteinExistence type="predicted"/>
<protein>
    <submittedName>
        <fullName evidence="1">7726_t:CDS:1</fullName>
    </submittedName>
</protein>
<gene>
    <name evidence="1" type="ORF">ACOLOM_LOCUS1440</name>
</gene>
<reference evidence="1" key="1">
    <citation type="submission" date="2021-06" db="EMBL/GenBank/DDBJ databases">
        <authorList>
            <person name="Kallberg Y."/>
            <person name="Tangrot J."/>
            <person name="Rosling A."/>
        </authorList>
    </citation>
    <scope>NUCLEOTIDE SEQUENCE</scope>
    <source>
        <strain evidence="1">CL356</strain>
    </source>
</reference>
<comment type="caution">
    <text evidence="1">The sequence shown here is derived from an EMBL/GenBank/DDBJ whole genome shotgun (WGS) entry which is preliminary data.</text>
</comment>
<evidence type="ECO:0000313" key="2">
    <source>
        <dbReference type="Proteomes" id="UP000789525"/>
    </source>
</evidence>
<keyword evidence="2" id="KW-1185">Reference proteome</keyword>
<dbReference type="Proteomes" id="UP000789525">
    <property type="component" value="Unassembled WGS sequence"/>
</dbReference>
<sequence length="104" mass="12136">MSKLMHENKGMQKNLILRPVPGVCQQFSRKSPQPRQHIPYDYPRALHLAKYLGTKLKFGFIETVSLSFLKFLAYLIYALQRFWWIGLSKFMILTNATKDSGQKS</sequence>
<dbReference type="EMBL" id="CAJVPT010001687">
    <property type="protein sequence ID" value="CAG8467360.1"/>
    <property type="molecule type" value="Genomic_DNA"/>
</dbReference>
<evidence type="ECO:0000313" key="1">
    <source>
        <dbReference type="EMBL" id="CAG8467360.1"/>
    </source>
</evidence>
<name>A0ACA9KEK5_9GLOM</name>
<organism evidence="1 2">
    <name type="scientific">Acaulospora colombiana</name>
    <dbReference type="NCBI Taxonomy" id="27376"/>
    <lineage>
        <taxon>Eukaryota</taxon>
        <taxon>Fungi</taxon>
        <taxon>Fungi incertae sedis</taxon>
        <taxon>Mucoromycota</taxon>
        <taxon>Glomeromycotina</taxon>
        <taxon>Glomeromycetes</taxon>
        <taxon>Diversisporales</taxon>
        <taxon>Acaulosporaceae</taxon>
        <taxon>Acaulospora</taxon>
    </lineage>
</organism>